<dbReference type="PANTHER" id="PTHR22893">
    <property type="entry name" value="NADH OXIDOREDUCTASE-RELATED"/>
    <property type="match status" value="1"/>
</dbReference>
<evidence type="ECO:0000256" key="1">
    <source>
        <dbReference type="ARBA" id="ARBA00001917"/>
    </source>
</evidence>
<dbReference type="RefSeq" id="WP_130105912.1">
    <property type="nucleotide sequence ID" value="NZ_CP025781.1"/>
</dbReference>
<keyword evidence="3" id="KW-0560">Oxidoreductase</keyword>
<reference evidence="5 6" key="1">
    <citation type="submission" date="2018-01" db="EMBL/GenBank/DDBJ databases">
        <title>Genome sequence of Iodobacter sp. strain PCH194 isolated from Indian Trans-Himalaya.</title>
        <authorList>
            <person name="Kumar V."/>
            <person name="Thakur V."/>
            <person name="Kumar S."/>
            <person name="Singh D."/>
        </authorList>
    </citation>
    <scope>NUCLEOTIDE SEQUENCE [LARGE SCALE GENOMIC DNA]</scope>
    <source>
        <strain evidence="5 6">PCH194</strain>
    </source>
</reference>
<comment type="similarity">
    <text evidence="2">Belongs to the NADH:flavin oxidoreductase/NADH oxidase family.</text>
</comment>
<dbReference type="GO" id="GO:0010181">
    <property type="term" value="F:FMN binding"/>
    <property type="evidence" value="ECO:0007669"/>
    <property type="project" value="InterPro"/>
</dbReference>
<dbReference type="PANTHER" id="PTHR22893:SF91">
    <property type="entry name" value="NADPH DEHYDROGENASE 2-RELATED"/>
    <property type="match status" value="1"/>
</dbReference>
<organism evidence="5 6">
    <name type="scientific">Iodobacter fluviatilis</name>
    <dbReference type="NCBI Taxonomy" id="537"/>
    <lineage>
        <taxon>Bacteria</taxon>
        <taxon>Pseudomonadati</taxon>
        <taxon>Pseudomonadota</taxon>
        <taxon>Betaproteobacteria</taxon>
        <taxon>Neisseriales</taxon>
        <taxon>Chitinibacteraceae</taxon>
        <taxon>Iodobacter</taxon>
    </lineage>
</organism>
<dbReference type="InterPro" id="IPR001155">
    <property type="entry name" value="OxRdtase_FMN_N"/>
</dbReference>
<keyword evidence="6" id="KW-1185">Reference proteome</keyword>
<evidence type="ECO:0000256" key="2">
    <source>
        <dbReference type="ARBA" id="ARBA00005979"/>
    </source>
</evidence>
<name>A0A7G3G8I3_9NEIS</name>
<evidence type="ECO:0000313" key="6">
    <source>
        <dbReference type="Proteomes" id="UP000515917"/>
    </source>
</evidence>
<dbReference type="CDD" id="cd02933">
    <property type="entry name" value="OYE_like_FMN"/>
    <property type="match status" value="1"/>
</dbReference>
<dbReference type="NCBIfam" id="NF007899">
    <property type="entry name" value="PRK10605.1"/>
    <property type="match status" value="1"/>
</dbReference>
<dbReference type="GO" id="GO:0005829">
    <property type="term" value="C:cytosol"/>
    <property type="evidence" value="ECO:0007669"/>
    <property type="project" value="UniProtKB-ARBA"/>
</dbReference>
<dbReference type="InterPro" id="IPR013785">
    <property type="entry name" value="Aldolase_TIM"/>
</dbReference>
<evidence type="ECO:0000259" key="4">
    <source>
        <dbReference type="Pfam" id="PF00724"/>
    </source>
</evidence>
<dbReference type="Pfam" id="PF00724">
    <property type="entry name" value="Oxidored_FMN"/>
    <property type="match status" value="1"/>
</dbReference>
<dbReference type="EMBL" id="CP025781">
    <property type="protein sequence ID" value="QBC43333.1"/>
    <property type="molecule type" value="Genomic_DNA"/>
</dbReference>
<dbReference type="GO" id="GO:0016628">
    <property type="term" value="F:oxidoreductase activity, acting on the CH-CH group of donors, NAD or NADP as acceptor"/>
    <property type="evidence" value="ECO:0007669"/>
    <property type="project" value="UniProtKB-ARBA"/>
</dbReference>
<evidence type="ECO:0000256" key="3">
    <source>
        <dbReference type="ARBA" id="ARBA00023002"/>
    </source>
</evidence>
<dbReference type="InterPro" id="IPR045247">
    <property type="entry name" value="Oye-like"/>
</dbReference>
<proteinExistence type="inferred from homology"/>
<feature type="domain" description="NADH:flavin oxidoreductase/NADH oxidase N-terminal" evidence="4">
    <location>
        <begin position="5"/>
        <end position="343"/>
    </location>
</feature>
<sequence length="367" mass="39436">MSADKLLTPITIGKTTLANRMIMAPLTRSRASQPGDVPTEMNAIYYAQRASAGLIITEATQISRQGQGYSLTPGMYTDAQEAGWKQVVDAVHAKGGKMAMQLWHVGRISNRHLQENGAAPVAPSAIQAVKSTSFVILPDGTPTRAPCDAPRALETAELPGIVADYVAAAERAMRAGFDFVEIHSANGYLLQQFLATGSNKRTDQYGGKMENRARLLLEVIDAVAAKVGADKVGVRLSPNFVAHDIVDDESEAMAMYLAEEFNRAGVAYLHIAEPDWAGGQPLSETFRTDLRQQYRGVIMTCGGYDAQTAEARLATGTADAIAFGRPFISNPDLVARYQQGAALNTPDQATFYGGDEVGYTDYPILVA</sequence>
<dbReference type="Gene3D" id="3.20.20.70">
    <property type="entry name" value="Aldolase class I"/>
    <property type="match status" value="1"/>
</dbReference>
<dbReference type="KEGG" id="ifl:C1H71_07115"/>
<comment type="cofactor">
    <cofactor evidence="1">
        <name>FMN</name>
        <dbReference type="ChEBI" id="CHEBI:58210"/>
    </cofactor>
</comment>
<evidence type="ECO:0000313" key="5">
    <source>
        <dbReference type="EMBL" id="QBC43333.1"/>
    </source>
</evidence>
<dbReference type="Proteomes" id="UP000515917">
    <property type="component" value="Chromosome"/>
</dbReference>
<protein>
    <submittedName>
        <fullName evidence="5">Alkene reductase</fullName>
    </submittedName>
</protein>
<gene>
    <name evidence="5" type="ORF">C1H71_07115</name>
</gene>
<dbReference type="FunFam" id="3.20.20.70:FF:000059">
    <property type="entry name" value="N-ethylmaleimide reductase, FMN-linked"/>
    <property type="match status" value="1"/>
</dbReference>
<dbReference type="SUPFAM" id="SSF51395">
    <property type="entry name" value="FMN-linked oxidoreductases"/>
    <property type="match status" value="1"/>
</dbReference>
<accession>A0A7G3G8I3</accession>
<dbReference type="AlphaFoldDB" id="A0A7G3G8I3"/>